<accession>A0A0F7CKL9</accession>
<reference evidence="3 4" key="1">
    <citation type="submission" date="2015-03" db="EMBL/GenBank/DDBJ databases">
        <authorList>
            <person name="Abdul Halim M."/>
        </authorList>
    </citation>
    <scope>NUCLEOTIDE SEQUENCE [LARGE SCALE GENOMIC DNA]</scope>
    <source>
        <strain evidence="3 4">ATCC 35681</strain>
    </source>
</reference>
<dbReference type="PANTHER" id="PTHR34385">
    <property type="entry name" value="D-ALANYL-D-ALANINE CARBOXYPEPTIDASE"/>
    <property type="match status" value="1"/>
</dbReference>
<dbReference type="GO" id="GO:0006508">
    <property type="term" value="P:proteolysis"/>
    <property type="evidence" value="ECO:0007669"/>
    <property type="project" value="InterPro"/>
</dbReference>
<name>A0A0F7CKL9_PAEDU</name>
<feature type="domain" description="D-alanyl-D-alanine carboxypeptidase-like core" evidence="2">
    <location>
        <begin position="120"/>
        <end position="249"/>
    </location>
</feature>
<sequence length="273" mass="28805">MNQPGLNGAAAQPPGESPSPSASPADTQGSGGTQPASESPSPSASPAAQGGGGTQPAGESPAPSASPATQGGGEAQLAATEPDSIGVMVNKQYGLPDNYKPADLVYPNVPFIFKEKIEKRMMRKEAAHALEEMFAGAKRDGVYLAGVSAYRSEKTQQGLFNAYAERDGEDKARTYSAVPGYSEHQTGLAIDLSGKDGTCAAESCFAGTKEADWLARHAPEYGYIIRYPEGKEASTGYMYEPWHVRYVGKEAARSIAERGITLEEYYNVVPVSK</sequence>
<dbReference type="PATRIC" id="fig|1333534.5.peg.4525"/>
<dbReference type="Gene3D" id="3.30.1380.10">
    <property type="match status" value="1"/>
</dbReference>
<dbReference type="InterPro" id="IPR009045">
    <property type="entry name" value="Zn_M74/Hedgehog-like"/>
</dbReference>
<feature type="compositionally biased region" description="Low complexity" evidence="1">
    <location>
        <begin position="33"/>
        <end position="48"/>
    </location>
</feature>
<dbReference type="InterPro" id="IPR058193">
    <property type="entry name" value="VanY/YodJ_core_dom"/>
</dbReference>
<dbReference type="Proteomes" id="UP000034189">
    <property type="component" value="Chromosome"/>
</dbReference>
<dbReference type="PANTHER" id="PTHR34385:SF1">
    <property type="entry name" value="PEPTIDOGLYCAN L-ALANYL-D-GLUTAMATE ENDOPEPTIDASE CWLK"/>
    <property type="match status" value="1"/>
</dbReference>
<protein>
    <submittedName>
        <fullName evidence="3">Peptidase M15</fullName>
    </submittedName>
</protein>
<dbReference type="EMBL" id="CP011114">
    <property type="protein sequence ID" value="AKG37891.1"/>
    <property type="molecule type" value="Genomic_DNA"/>
</dbReference>
<dbReference type="CDD" id="cd14852">
    <property type="entry name" value="LD-carboxypeptidase"/>
    <property type="match status" value="1"/>
</dbReference>
<evidence type="ECO:0000313" key="4">
    <source>
        <dbReference type="Proteomes" id="UP000034189"/>
    </source>
</evidence>
<gene>
    <name evidence="3" type="ORF">VK70_20640</name>
</gene>
<dbReference type="SUPFAM" id="SSF55166">
    <property type="entry name" value="Hedgehog/DD-peptidase"/>
    <property type="match status" value="1"/>
</dbReference>
<feature type="compositionally biased region" description="Low complexity" evidence="1">
    <location>
        <begin position="9"/>
        <end position="25"/>
    </location>
</feature>
<reference evidence="3 4" key="2">
    <citation type="journal article" date="2016" name="Genome Announc.">
        <title>Genome Sequence of a Gram-Positive Diazotroph, Paenibacillus durus Type Strain ATCC 35681.</title>
        <authorList>
            <person name="Halim M.A."/>
            <person name="Rahman A.Y."/>
            <person name="Sim K.S."/>
            <person name="Yam H.C."/>
            <person name="Rahim A.A."/>
            <person name="Ghazali A.H."/>
            <person name="Najimudin N."/>
        </authorList>
    </citation>
    <scope>NUCLEOTIDE SEQUENCE [LARGE SCALE GENOMIC DNA]</scope>
    <source>
        <strain evidence="3 4">ATCC 35681</strain>
    </source>
</reference>
<dbReference type="Pfam" id="PF02557">
    <property type="entry name" value="VanY"/>
    <property type="match status" value="1"/>
</dbReference>
<evidence type="ECO:0000259" key="2">
    <source>
        <dbReference type="Pfam" id="PF02557"/>
    </source>
</evidence>
<evidence type="ECO:0000256" key="1">
    <source>
        <dbReference type="SAM" id="MobiDB-lite"/>
    </source>
</evidence>
<dbReference type="AlphaFoldDB" id="A0A0F7CKL9"/>
<feature type="region of interest" description="Disordered" evidence="1">
    <location>
        <begin position="1"/>
        <end position="81"/>
    </location>
</feature>
<dbReference type="InterPro" id="IPR052179">
    <property type="entry name" value="DD-CPase-like"/>
</dbReference>
<feature type="compositionally biased region" description="Low complexity" evidence="1">
    <location>
        <begin position="56"/>
        <end position="69"/>
    </location>
</feature>
<organism evidence="3 4">
    <name type="scientific">Paenibacillus durus ATCC 35681</name>
    <dbReference type="NCBI Taxonomy" id="1333534"/>
    <lineage>
        <taxon>Bacteria</taxon>
        <taxon>Bacillati</taxon>
        <taxon>Bacillota</taxon>
        <taxon>Bacilli</taxon>
        <taxon>Bacillales</taxon>
        <taxon>Paenibacillaceae</taxon>
        <taxon>Paenibacillus</taxon>
    </lineage>
</organism>
<dbReference type="HOGENOM" id="CLU_054193_1_0_9"/>
<evidence type="ECO:0000313" key="3">
    <source>
        <dbReference type="EMBL" id="AKG37891.1"/>
    </source>
</evidence>
<dbReference type="GO" id="GO:0008233">
    <property type="term" value="F:peptidase activity"/>
    <property type="evidence" value="ECO:0007669"/>
    <property type="project" value="InterPro"/>
</dbReference>
<dbReference type="InterPro" id="IPR003709">
    <property type="entry name" value="VanY-like_core_dom"/>
</dbReference>
<proteinExistence type="predicted"/>